<evidence type="ECO:0000313" key="2">
    <source>
        <dbReference type="Proteomes" id="UP001524586"/>
    </source>
</evidence>
<protein>
    <submittedName>
        <fullName evidence="1">Nucleotidyltransferase family protein</fullName>
    </submittedName>
</protein>
<dbReference type="InterPro" id="IPR039498">
    <property type="entry name" value="NTP_transf_5"/>
</dbReference>
<accession>A0ABT1UB01</accession>
<dbReference type="EMBL" id="JANIBK010000175">
    <property type="protein sequence ID" value="MCQ8130535.1"/>
    <property type="molecule type" value="Genomic_DNA"/>
</dbReference>
<organism evidence="1 2">
    <name type="scientific">Methylomonas rivi</name>
    <dbReference type="NCBI Taxonomy" id="2952226"/>
    <lineage>
        <taxon>Bacteria</taxon>
        <taxon>Pseudomonadati</taxon>
        <taxon>Pseudomonadota</taxon>
        <taxon>Gammaproteobacteria</taxon>
        <taxon>Methylococcales</taxon>
        <taxon>Methylococcaceae</taxon>
        <taxon>Methylomonas</taxon>
    </lineage>
</organism>
<keyword evidence="2" id="KW-1185">Reference proteome</keyword>
<gene>
    <name evidence="1" type="ORF">NP596_18895</name>
</gene>
<comment type="caution">
    <text evidence="1">The sequence shown here is derived from an EMBL/GenBank/DDBJ whole genome shotgun (WGS) entry which is preliminary data.</text>
</comment>
<reference evidence="1 2" key="1">
    <citation type="submission" date="2022-07" db="EMBL/GenBank/DDBJ databases">
        <title>Methylomonas rivi sp. nov., Methylomonas rosea sp. nov., Methylomonas aureus sp. nov. and Methylomonas subterranea sp. nov., four novel methanotrophs isolated from a freshwater creek and the deep terrestrial subsurface.</title>
        <authorList>
            <person name="Abin C."/>
            <person name="Sankaranarayanan K."/>
            <person name="Garner C."/>
            <person name="Sindelar R."/>
            <person name="Kotary K."/>
            <person name="Garner R."/>
            <person name="Barclay S."/>
            <person name="Lawson P."/>
            <person name="Krumholz L."/>
        </authorList>
    </citation>
    <scope>NUCLEOTIDE SEQUENCE [LARGE SCALE GENOMIC DNA]</scope>
    <source>
        <strain evidence="1 2">WSC-6</strain>
    </source>
</reference>
<dbReference type="Proteomes" id="UP001524586">
    <property type="component" value="Unassembled WGS sequence"/>
</dbReference>
<name>A0ABT1UB01_9GAMM</name>
<dbReference type="RefSeq" id="WP_256616958.1">
    <property type="nucleotide sequence ID" value="NZ_JANIBK010000175.1"/>
</dbReference>
<proteinExistence type="predicted"/>
<evidence type="ECO:0000313" key="1">
    <source>
        <dbReference type="EMBL" id="MCQ8130535.1"/>
    </source>
</evidence>
<sequence>MPLDDGHRAREIILNILHLSPSLQDSSLLLRMNEPDWDYLIRVAGMHRLGPILYDGIVRKNLVRLTPPRVLMALRQASHKHAVRNLALCQELVTVTRLLAGAEIPSIALKGAFLANFTYRTLGLRPMRDLDLLIPKTHAVKAFELLKKHGYRPCYEGLPEAHLDGNKIHLPPLARHNAIPIELHHRLTFPRPGGSTDDYESVLWARSVSKRLGNTAIGFPCAEDMLLHLCYHATEGHQFSIGPLALMDLALLAQRHRLDWEWILRRASNGWRRYLLAPLYLAKLHLGADIPDWVMGELDVEGDKSHWLESAEYLIFSELDDHMLLNAGMQKILCSKNPLERIAAFGKIVFPTRAAIATHFPVRSDSAAAFLYYPRHWRRLLKKKLPSVLSRLLQQPREMEQLAAHKRAFSHWLKADTGD</sequence>
<dbReference type="Pfam" id="PF14907">
    <property type="entry name" value="NTP_transf_5"/>
    <property type="match status" value="1"/>
</dbReference>